<evidence type="ECO:0000256" key="5">
    <source>
        <dbReference type="ARBA" id="ARBA00023242"/>
    </source>
</evidence>
<evidence type="ECO:0000256" key="3">
    <source>
        <dbReference type="ARBA" id="ARBA00023125"/>
    </source>
</evidence>
<evidence type="ECO:0000256" key="1">
    <source>
        <dbReference type="ARBA" id="ARBA00004123"/>
    </source>
</evidence>
<comment type="caution">
    <text evidence="6">The sequence shown here is derived from an EMBL/GenBank/DDBJ whole genome shotgun (WGS) entry which is preliminary data.</text>
</comment>
<evidence type="ECO:0000256" key="2">
    <source>
        <dbReference type="ARBA" id="ARBA00023015"/>
    </source>
</evidence>
<protein>
    <submittedName>
        <fullName evidence="6">Uncharacterized protein</fullName>
    </submittedName>
</protein>
<evidence type="ECO:0000256" key="4">
    <source>
        <dbReference type="ARBA" id="ARBA00023163"/>
    </source>
</evidence>
<dbReference type="Proteomes" id="UP001634393">
    <property type="component" value="Unassembled WGS sequence"/>
</dbReference>
<keyword evidence="7" id="KW-1185">Reference proteome</keyword>
<organism evidence="6 7">
    <name type="scientific">Penstemon smallii</name>
    <dbReference type="NCBI Taxonomy" id="265156"/>
    <lineage>
        <taxon>Eukaryota</taxon>
        <taxon>Viridiplantae</taxon>
        <taxon>Streptophyta</taxon>
        <taxon>Embryophyta</taxon>
        <taxon>Tracheophyta</taxon>
        <taxon>Spermatophyta</taxon>
        <taxon>Magnoliopsida</taxon>
        <taxon>eudicotyledons</taxon>
        <taxon>Gunneridae</taxon>
        <taxon>Pentapetalae</taxon>
        <taxon>asterids</taxon>
        <taxon>lamiids</taxon>
        <taxon>Lamiales</taxon>
        <taxon>Plantaginaceae</taxon>
        <taxon>Cheloneae</taxon>
        <taxon>Penstemon</taxon>
    </lineage>
</organism>
<keyword evidence="3" id="KW-0238">DNA-binding</keyword>
<name>A0ABD3T8W3_9LAMI</name>
<dbReference type="EMBL" id="JBJXBP010000004">
    <property type="protein sequence ID" value="KAL3832873.1"/>
    <property type="molecule type" value="Genomic_DNA"/>
</dbReference>
<dbReference type="AlphaFoldDB" id="A0ABD3T8W3"/>
<accession>A0ABD3T8W3</accession>
<keyword evidence="2" id="KW-0805">Transcription regulation</keyword>
<evidence type="ECO:0000313" key="6">
    <source>
        <dbReference type="EMBL" id="KAL3832873.1"/>
    </source>
</evidence>
<dbReference type="GO" id="GO:0003677">
    <property type="term" value="F:DNA binding"/>
    <property type="evidence" value="ECO:0007669"/>
    <property type="project" value="UniProtKB-KW"/>
</dbReference>
<sequence>MSLQRNDCPDLSFSATINYLDGSIFSGENFDDWILLVEEDQMQLKRDSLALLLIREGLSDELLPKIKNAKTAKEAWDFLHQNDASKSALPKKTDNVLENDVEDEPEYDVEDEPEFAFLSKEPFHEVILMKSHVMPSCCLHVPFRIYHRLPSKNLPAIISCNCKTWNLIYRGEKCVEDNNLKIDDALVFEHTATDDTKVECNTNCIFGVKFFFIL</sequence>
<evidence type="ECO:0000313" key="7">
    <source>
        <dbReference type="Proteomes" id="UP001634393"/>
    </source>
</evidence>
<dbReference type="InterPro" id="IPR015300">
    <property type="entry name" value="DNA-bd_pseudobarrel_sf"/>
</dbReference>
<gene>
    <name evidence="6" type="ORF">ACJIZ3_007609</name>
</gene>
<dbReference type="SUPFAM" id="SSF101936">
    <property type="entry name" value="DNA-binding pseudobarrel domain"/>
    <property type="match status" value="1"/>
</dbReference>
<proteinExistence type="predicted"/>
<keyword evidence="4" id="KW-0804">Transcription</keyword>
<dbReference type="GO" id="GO:0005634">
    <property type="term" value="C:nucleus"/>
    <property type="evidence" value="ECO:0007669"/>
    <property type="project" value="UniProtKB-SubCell"/>
</dbReference>
<keyword evidence="5" id="KW-0539">Nucleus</keyword>
<comment type="subcellular location">
    <subcellularLocation>
        <location evidence="1">Nucleus</location>
    </subcellularLocation>
</comment>
<dbReference type="Gene3D" id="2.40.330.10">
    <property type="entry name" value="DNA-binding pseudobarrel domain"/>
    <property type="match status" value="1"/>
</dbReference>
<reference evidence="6 7" key="1">
    <citation type="submission" date="2024-12" db="EMBL/GenBank/DDBJ databases">
        <title>The unique morphological basis and parallel evolutionary history of personate flowers in Penstemon.</title>
        <authorList>
            <person name="Depatie T.H."/>
            <person name="Wessinger C.A."/>
        </authorList>
    </citation>
    <scope>NUCLEOTIDE SEQUENCE [LARGE SCALE GENOMIC DNA]</scope>
    <source>
        <strain evidence="6">WTNN_2</strain>
        <tissue evidence="6">Leaf</tissue>
    </source>
</reference>